<dbReference type="PANTHER" id="PTHR45947:SF3">
    <property type="entry name" value="SULFOQUINOVOSYL TRANSFERASE SQD2"/>
    <property type="match status" value="1"/>
</dbReference>
<reference evidence="5 6" key="1">
    <citation type="submission" date="2017-10" db="EMBL/GenBank/DDBJ databases">
        <title>Sequencing the genomes of 1000 actinobacteria strains.</title>
        <authorList>
            <person name="Klenk H.-P."/>
        </authorList>
    </citation>
    <scope>NUCLEOTIDE SEQUENCE [LARGE SCALE GENOMIC DNA]</scope>
    <source>
        <strain evidence="5 6">DSM 21798</strain>
    </source>
</reference>
<dbReference type="GO" id="GO:0016758">
    <property type="term" value="F:hexosyltransferase activity"/>
    <property type="evidence" value="ECO:0007669"/>
    <property type="project" value="TreeGrafter"/>
</dbReference>
<gene>
    <name evidence="5" type="ORF">ATJ78_1606</name>
</gene>
<feature type="domain" description="Glycosyltransferase subfamily 4-like N-terminal" evidence="4">
    <location>
        <begin position="17"/>
        <end position="170"/>
    </location>
</feature>
<dbReference type="CDD" id="cd03808">
    <property type="entry name" value="GT4_CapM-like"/>
    <property type="match status" value="1"/>
</dbReference>
<dbReference type="Proteomes" id="UP000221369">
    <property type="component" value="Unassembled WGS sequence"/>
</dbReference>
<evidence type="ECO:0000259" key="4">
    <source>
        <dbReference type="Pfam" id="PF13579"/>
    </source>
</evidence>
<dbReference type="PANTHER" id="PTHR45947">
    <property type="entry name" value="SULFOQUINOVOSYL TRANSFERASE SQD2"/>
    <property type="match status" value="1"/>
</dbReference>
<evidence type="ECO:0000313" key="5">
    <source>
        <dbReference type="EMBL" id="PFG30671.1"/>
    </source>
</evidence>
<evidence type="ECO:0000256" key="1">
    <source>
        <dbReference type="ARBA" id="ARBA00021292"/>
    </source>
</evidence>
<sequence length="383" mass="41526">MGEHRSICIVVTSHTTAATFLHGYLTELRTRGWRVTVICSPGEGIEDWAREEGVTLHTIPMERAPSPTKDLRSLVSLANVLRRLEPDVLVYATPKASLLSALAGTIAGVRTRVYELWGLRLETAAGPARHILRALEFITARLSTSVVANSRSLAKYAHNLGITPQVPAVLGAGSSHGVDSERFRPSADYPRIDGRTREFLDETTGLTVGFVGRLHPDKGVDTILKAAGSCARRGTRIRTLLIGSDEGAQVAQLCRELDGLVPVHLTGRVSDPRPYLARIDVLVLMSLREGFPNVVLEAAGMEVPAIVADSTGTVDSVVDRITGRIVPVGNAAALAEVLDELNLDREQLSRLGLSARERVVSHFDQSTVCGLHVDFFEKAQKQR</sequence>
<dbReference type="GO" id="GO:1901137">
    <property type="term" value="P:carbohydrate derivative biosynthetic process"/>
    <property type="evidence" value="ECO:0007669"/>
    <property type="project" value="UniProtKB-ARBA"/>
</dbReference>
<evidence type="ECO:0000313" key="6">
    <source>
        <dbReference type="Proteomes" id="UP000221369"/>
    </source>
</evidence>
<accession>A0A2A9DWE6</accession>
<dbReference type="InterPro" id="IPR028098">
    <property type="entry name" value="Glyco_trans_4-like_N"/>
</dbReference>
<keyword evidence="3 5" id="KW-0808">Transferase</keyword>
<dbReference type="Gene3D" id="3.40.50.2000">
    <property type="entry name" value="Glycogen Phosphorylase B"/>
    <property type="match status" value="2"/>
</dbReference>
<name>A0A2A9DWE6_9MICO</name>
<organism evidence="5 6">
    <name type="scientific">Paramicrobacterium agarici</name>
    <dbReference type="NCBI Taxonomy" id="630514"/>
    <lineage>
        <taxon>Bacteria</taxon>
        <taxon>Bacillati</taxon>
        <taxon>Actinomycetota</taxon>
        <taxon>Actinomycetes</taxon>
        <taxon>Micrococcales</taxon>
        <taxon>Microbacteriaceae</taxon>
        <taxon>Paramicrobacterium</taxon>
    </lineage>
</organism>
<evidence type="ECO:0000256" key="2">
    <source>
        <dbReference type="ARBA" id="ARBA00022676"/>
    </source>
</evidence>
<dbReference type="AlphaFoldDB" id="A0A2A9DWE6"/>
<dbReference type="InterPro" id="IPR050194">
    <property type="entry name" value="Glycosyltransferase_grp1"/>
</dbReference>
<keyword evidence="6" id="KW-1185">Reference proteome</keyword>
<protein>
    <recommendedName>
        <fullName evidence="1">D-inositol 3-phosphate glycosyltransferase</fullName>
    </recommendedName>
</protein>
<dbReference type="Pfam" id="PF13692">
    <property type="entry name" value="Glyco_trans_1_4"/>
    <property type="match status" value="1"/>
</dbReference>
<evidence type="ECO:0000256" key="3">
    <source>
        <dbReference type="ARBA" id="ARBA00022679"/>
    </source>
</evidence>
<dbReference type="EMBL" id="PDJE01000001">
    <property type="protein sequence ID" value="PFG30671.1"/>
    <property type="molecule type" value="Genomic_DNA"/>
</dbReference>
<proteinExistence type="predicted"/>
<dbReference type="SUPFAM" id="SSF53756">
    <property type="entry name" value="UDP-Glycosyltransferase/glycogen phosphorylase"/>
    <property type="match status" value="1"/>
</dbReference>
<dbReference type="Pfam" id="PF13579">
    <property type="entry name" value="Glyco_trans_4_4"/>
    <property type="match status" value="1"/>
</dbReference>
<comment type="caution">
    <text evidence="5">The sequence shown here is derived from an EMBL/GenBank/DDBJ whole genome shotgun (WGS) entry which is preliminary data.</text>
</comment>
<keyword evidence="2" id="KW-0328">Glycosyltransferase</keyword>